<dbReference type="PANTHER" id="PTHR42709:SF9">
    <property type="entry name" value="ALKALINE PHOSPHATASE LIKE PROTEIN"/>
    <property type="match status" value="1"/>
</dbReference>
<evidence type="ECO:0000313" key="4">
    <source>
        <dbReference type="EMBL" id="NOU82132.1"/>
    </source>
</evidence>
<dbReference type="Pfam" id="PF09335">
    <property type="entry name" value="VTT_dom"/>
    <property type="match status" value="1"/>
</dbReference>
<keyword evidence="2" id="KW-0472">Membrane</keyword>
<evidence type="ECO:0000256" key="1">
    <source>
        <dbReference type="ARBA" id="ARBA00010792"/>
    </source>
</evidence>
<comment type="similarity">
    <text evidence="1">Belongs to the DedA family.</text>
</comment>
<dbReference type="InterPro" id="IPR032816">
    <property type="entry name" value="VTT_dom"/>
</dbReference>
<keyword evidence="2" id="KW-0812">Transmembrane</keyword>
<proteinExistence type="inferred from homology"/>
<evidence type="ECO:0000256" key="2">
    <source>
        <dbReference type="SAM" id="Phobius"/>
    </source>
</evidence>
<feature type="domain" description="VTT" evidence="3">
    <location>
        <begin position="29"/>
        <end position="155"/>
    </location>
</feature>
<sequence>MPWIMEMISQYGYIAIFALLALGLLGLPVPDELLMLFVGYLSSTMVLDFSVSVLVCFIGSITGMLISYTIGLRLGQPVVDKYGKWIGLTPKRFASVKRWFFRFGNWTVFIAYFVPGLRHVTSYISGISAMSFRKYLVVTVAGAFIWSLLFVSIGYLVGARLSFA</sequence>
<keyword evidence="2" id="KW-1133">Transmembrane helix</keyword>
<feature type="transmembrane region" description="Helical" evidence="2">
    <location>
        <begin position="99"/>
        <end position="115"/>
    </location>
</feature>
<organism evidence="4 5">
    <name type="scientific">Paenibacillus phytohabitans</name>
    <dbReference type="NCBI Taxonomy" id="2654978"/>
    <lineage>
        <taxon>Bacteria</taxon>
        <taxon>Bacillati</taxon>
        <taxon>Bacillota</taxon>
        <taxon>Bacilli</taxon>
        <taxon>Bacillales</taxon>
        <taxon>Paenibacillaceae</taxon>
        <taxon>Paenibacillus</taxon>
    </lineage>
</organism>
<dbReference type="EMBL" id="WHOB01000069">
    <property type="protein sequence ID" value="NOU82132.1"/>
    <property type="molecule type" value="Genomic_DNA"/>
</dbReference>
<accession>A0ABX1YME3</accession>
<evidence type="ECO:0000313" key="5">
    <source>
        <dbReference type="Proteomes" id="UP000596857"/>
    </source>
</evidence>
<evidence type="ECO:0000259" key="3">
    <source>
        <dbReference type="Pfam" id="PF09335"/>
    </source>
</evidence>
<reference evidence="4 5" key="1">
    <citation type="submission" date="2019-10" db="EMBL/GenBank/DDBJ databases">
        <title>Description of Paenibacillus terricola sp. nov.</title>
        <authorList>
            <person name="Carlier A."/>
            <person name="Qi S."/>
        </authorList>
    </citation>
    <scope>NUCLEOTIDE SEQUENCE [LARGE SCALE GENOMIC DNA]</scope>
    <source>
        <strain evidence="4 5">LMG 31459</strain>
    </source>
</reference>
<name>A0ABX1YME3_9BACL</name>
<protein>
    <submittedName>
        <fullName evidence="4">DedA family protein</fullName>
    </submittedName>
</protein>
<dbReference type="PANTHER" id="PTHR42709">
    <property type="entry name" value="ALKALINE PHOSPHATASE LIKE PROTEIN"/>
    <property type="match status" value="1"/>
</dbReference>
<comment type="caution">
    <text evidence="4">The sequence shown here is derived from an EMBL/GenBank/DDBJ whole genome shotgun (WGS) entry which is preliminary data.</text>
</comment>
<feature type="transmembrane region" description="Helical" evidence="2">
    <location>
        <begin position="135"/>
        <end position="158"/>
    </location>
</feature>
<dbReference type="RefSeq" id="WP_042236387.1">
    <property type="nucleotide sequence ID" value="NZ_WHOB01000069.1"/>
</dbReference>
<dbReference type="Proteomes" id="UP000596857">
    <property type="component" value="Unassembled WGS sequence"/>
</dbReference>
<feature type="transmembrane region" description="Helical" evidence="2">
    <location>
        <begin position="49"/>
        <end position="71"/>
    </location>
</feature>
<keyword evidence="5" id="KW-1185">Reference proteome</keyword>
<gene>
    <name evidence="4" type="ORF">GC101_25030</name>
</gene>
<feature type="transmembrane region" description="Helical" evidence="2">
    <location>
        <begin position="12"/>
        <end position="29"/>
    </location>
</feature>
<dbReference type="InterPro" id="IPR051311">
    <property type="entry name" value="DedA_domain"/>
</dbReference>